<accession>A0A5C6LK72</accession>
<reference evidence="1 2" key="1">
    <citation type="submission" date="2019-08" db="EMBL/GenBank/DDBJ databases">
        <title>Whole genome sequencing of chitin degrading bacteria Chitinophaga pinensis YS16.</title>
        <authorList>
            <person name="Singh R.P."/>
            <person name="Manchanda G."/>
            <person name="Maurya I.K."/>
            <person name="Joshi N.K."/>
            <person name="Srivastava A.K."/>
        </authorList>
    </citation>
    <scope>NUCLEOTIDE SEQUENCE [LARGE SCALE GENOMIC DNA]</scope>
    <source>
        <strain evidence="1 2">YS-16</strain>
    </source>
</reference>
<proteinExistence type="predicted"/>
<dbReference type="Proteomes" id="UP000318815">
    <property type="component" value="Unassembled WGS sequence"/>
</dbReference>
<gene>
    <name evidence="1" type="ORF">FEF09_28765</name>
</gene>
<keyword evidence="2" id="KW-1185">Reference proteome</keyword>
<dbReference type="EMBL" id="VOHS01000073">
    <property type="protein sequence ID" value="TWV91503.1"/>
    <property type="molecule type" value="Genomic_DNA"/>
</dbReference>
<evidence type="ECO:0000313" key="2">
    <source>
        <dbReference type="Proteomes" id="UP000318815"/>
    </source>
</evidence>
<dbReference type="OrthoDB" id="657646at2"/>
<dbReference type="PROSITE" id="PS51257">
    <property type="entry name" value="PROKAR_LIPOPROTEIN"/>
    <property type="match status" value="1"/>
</dbReference>
<comment type="caution">
    <text evidence="1">The sequence shown here is derived from an EMBL/GenBank/DDBJ whole genome shotgun (WGS) entry which is preliminary data.</text>
</comment>
<dbReference type="AlphaFoldDB" id="A0A5C6LK72"/>
<dbReference type="RefSeq" id="WP_146308277.1">
    <property type="nucleotide sequence ID" value="NZ_VOHS01000073.1"/>
</dbReference>
<evidence type="ECO:0000313" key="1">
    <source>
        <dbReference type="EMBL" id="TWV91503.1"/>
    </source>
</evidence>
<name>A0A5C6LK72_9BACT</name>
<sequence length="162" mass="19116">MRISLIILCCTLLWCSCTNNNNDTKVIYLEKLDHKGIADIDLQLKPVWYQYALLENPPENIDSLKKVIVRYCDSVVHKSAIEGHYARYFIQFFNYSDKTKSYMQGKDDFFDLHNDISQEMEDYRGEYRYEACQTDTLKGVWSVEVKSGDVFRRDTLHNNCKN</sequence>
<organism evidence="1 2">
    <name type="scientific">Chitinophaga pinensis</name>
    <dbReference type="NCBI Taxonomy" id="79329"/>
    <lineage>
        <taxon>Bacteria</taxon>
        <taxon>Pseudomonadati</taxon>
        <taxon>Bacteroidota</taxon>
        <taxon>Chitinophagia</taxon>
        <taxon>Chitinophagales</taxon>
        <taxon>Chitinophagaceae</taxon>
        <taxon>Chitinophaga</taxon>
    </lineage>
</organism>
<protein>
    <submittedName>
        <fullName evidence="1">Uncharacterized protein</fullName>
    </submittedName>
</protein>